<feature type="transmembrane region" description="Helical" evidence="6">
    <location>
        <begin position="277"/>
        <end position="301"/>
    </location>
</feature>
<dbReference type="GO" id="GO:0022857">
    <property type="term" value="F:transmembrane transporter activity"/>
    <property type="evidence" value="ECO:0007669"/>
    <property type="project" value="TreeGrafter"/>
</dbReference>
<feature type="transmembrane region" description="Helical" evidence="6">
    <location>
        <begin position="723"/>
        <end position="742"/>
    </location>
</feature>
<sequence length="794" mass="88024">MIRNYFKIAYRNLLRNKLTTGLSLFGLILGVACFLLLATYILNELRYDTFHDKADRIVFANFNYQSPSDITAERSQVTPTAVVPVAKREFSEVEEGARFYRFNNREVLVGNQNFNEKNMAIADASFFNIFSFNFLEGNPEDALKQPNHLVLTKTTAQKYFGNRKALGQLVEIDNKSWKISGVIDDIPTYSTLQFDLIGAYGSSERSKTETWNSANDWSFLLLHKASQMEAVQKKLNQYTNYLFSDDYASGYKMWIGLEPITRVHLHSEISSGNALTYIYIFSGIAILLLLIACINFANLMTAKASERLKEIGIRKTLGAARVNLIFQFLAESAIITGLSIILGVLLAFLLLPAFGNVANAEIGTQSWNLTYFVGLIITLFVLVTSVAGAWPALVLSKFKPVLALKGKNLSFGSTALLRKSLVVFQFTISIAFIMATLVTKKQLYFIQHTDTGLNRNNVIMLDASNVTSGELATVQSELRKNETISSVTAAYDAPVNVQGGYTISVGTGLEDDMSITAVPVDKDFVSTLGIKILAGTDFTLSDEKLVKIEPNENRQYAFMLNEKAVENLGLTAETAIGQPANINGRQGFIKAVLQDFNFTSLHEKISPIAIFVEYDYFGEILVKTAGGNPTLTISEIEKTWQSLYPDKTLNYTFLDDAYAALYKSEKRTATILNIFSAITIMVSCLGLFGLSVFTAMQRQKEIGIRKVLGASITQVTAMLTSDFLRLVVIAIIIAAPLAWYFMTGWLQGFAFKIRMPYDLFLLAGAIGLLIAFLTVSFQAIKAAIANPVKSLRTE</sequence>
<keyword evidence="2" id="KW-1003">Cell membrane</keyword>
<feature type="transmembrane region" description="Helical" evidence="6">
    <location>
        <begin position="371"/>
        <end position="395"/>
    </location>
</feature>
<feature type="transmembrane region" description="Helical" evidence="6">
    <location>
        <begin position="674"/>
        <end position="696"/>
    </location>
</feature>
<dbReference type="InterPro" id="IPR025857">
    <property type="entry name" value="MacB_PCD"/>
</dbReference>
<evidence type="ECO:0000256" key="2">
    <source>
        <dbReference type="ARBA" id="ARBA00022475"/>
    </source>
</evidence>
<reference evidence="9 10" key="1">
    <citation type="submission" date="2020-07" db="EMBL/GenBank/DDBJ databases">
        <title>Bacterium isolated from marine sediment.</title>
        <authorList>
            <person name="Shang D."/>
        </authorList>
    </citation>
    <scope>NUCLEOTIDE SEQUENCE [LARGE SCALE GENOMIC DNA]</scope>
    <source>
        <strain evidence="9 10">F6074</strain>
    </source>
</reference>
<evidence type="ECO:0000313" key="10">
    <source>
        <dbReference type="Proteomes" id="UP000541857"/>
    </source>
</evidence>
<dbReference type="AlphaFoldDB" id="A0A7W2R2F7"/>
<dbReference type="PROSITE" id="PS51257">
    <property type="entry name" value="PROKAR_LIPOPROTEIN"/>
    <property type="match status" value="1"/>
</dbReference>
<dbReference type="Proteomes" id="UP000541857">
    <property type="component" value="Unassembled WGS sequence"/>
</dbReference>
<keyword evidence="10" id="KW-1185">Reference proteome</keyword>
<feature type="transmembrane region" description="Helical" evidence="6">
    <location>
        <begin position="762"/>
        <end position="784"/>
    </location>
</feature>
<proteinExistence type="predicted"/>
<dbReference type="EMBL" id="JACGLT010000002">
    <property type="protein sequence ID" value="MBA6151558.1"/>
    <property type="molecule type" value="Genomic_DNA"/>
</dbReference>
<comment type="subcellular location">
    <subcellularLocation>
        <location evidence="1">Cell membrane</location>
        <topology evidence="1">Multi-pass membrane protein</topology>
    </subcellularLocation>
</comment>
<feature type="domain" description="MacB-like periplasmic core" evidence="8">
    <location>
        <begin position="20"/>
        <end position="237"/>
    </location>
</feature>
<dbReference type="GO" id="GO:0005886">
    <property type="term" value="C:plasma membrane"/>
    <property type="evidence" value="ECO:0007669"/>
    <property type="project" value="UniProtKB-SubCell"/>
</dbReference>
<dbReference type="InterPro" id="IPR003838">
    <property type="entry name" value="ABC3_permease_C"/>
</dbReference>
<accession>A0A7W2R2F7</accession>
<dbReference type="Pfam" id="PF12704">
    <property type="entry name" value="MacB_PCD"/>
    <property type="match status" value="1"/>
</dbReference>
<name>A0A7W2R2F7_9FLAO</name>
<keyword evidence="3 6" id="KW-0812">Transmembrane</keyword>
<evidence type="ECO:0000256" key="5">
    <source>
        <dbReference type="ARBA" id="ARBA00023136"/>
    </source>
</evidence>
<dbReference type="InterPro" id="IPR050250">
    <property type="entry name" value="Macrolide_Exporter_MacB"/>
</dbReference>
<evidence type="ECO:0000256" key="4">
    <source>
        <dbReference type="ARBA" id="ARBA00022989"/>
    </source>
</evidence>
<dbReference type="RefSeq" id="WP_182202285.1">
    <property type="nucleotide sequence ID" value="NZ_JACGLT010000002.1"/>
</dbReference>
<evidence type="ECO:0000256" key="6">
    <source>
        <dbReference type="SAM" id="Phobius"/>
    </source>
</evidence>
<feature type="transmembrane region" description="Helical" evidence="6">
    <location>
        <begin position="416"/>
        <end position="438"/>
    </location>
</feature>
<evidence type="ECO:0000256" key="3">
    <source>
        <dbReference type="ARBA" id="ARBA00022692"/>
    </source>
</evidence>
<comment type="caution">
    <text evidence="9">The sequence shown here is derived from an EMBL/GenBank/DDBJ whole genome shotgun (WGS) entry which is preliminary data.</text>
</comment>
<evidence type="ECO:0000259" key="8">
    <source>
        <dbReference type="Pfam" id="PF12704"/>
    </source>
</evidence>
<keyword evidence="5 6" id="KW-0472">Membrane</keyword>
<gene>
    <name evidence="9" type="ORF">H3Z82_02340</name>
</gene>
<feature type="transmembrane region" description="Helical" evidence="6">
    <location>
        <begin position="322"/>
        <end position="351"/>
    </location>
</feature>
<feature type="transmembrane region" description="Helical" evidence="6">
    <location>
        <begin position="21"/>
        <end position="42"/>
    </location>
</feature>
<protein>
    <submittedName>
        <fullName evidence="9">ABC transporter permease</fullName>
    </submittedName>
</protein>
<dbReference type="Pfam" id="PF02687">
    <property type="entry name" value="FtsX"/>
    <property type="match status" value="2"/>
</dbReference>
<dbReference type="PANTHER" id="PTHR30572:SF18">
    <property type="entry name" value="ABC-TYPE MACROLIDE FAMILY EXPORT SYSTEM PERMEASE COMPONENT 2"/>
    <property type="match status" value="1"/>
</dbReference>
<evidence type="ECO:0000259" key="7">
    <source>
        <dbReference type="Pfam" id="PF02687"/>
    </source>
</evidence>
<evidence type="ECO:0000313" key="9">
    <source>
        <dbReference type="EMBL" id="MBA6151558.1"/>
    </source>
</evidence>
<evidence type="ECO:0000256" key="1">
    <source>
        <dbReference type="ARBA" id="ARBA00004651"/>
    </source>
</evidence>
<feature type="domain" description="ABC3 transporter permease C-terminal" evidence="7">
    <location>
        <begin position="284"/>
        <end position="396"/>
    </location>
</feature>
<organism evidence="9 10">
    <name type="scientific">Gelidibacter maritimus</name>
    <dbReference type="NCBI Taxonomy" id="2761487"/>
    <lineage>
        <taxon>Bacteria</taxon>
        <taxon>Pseudomonadati</taxon>
        <taxon>Bacteroidota</taxon>
        <taxon>Flavobacteriia</taxon>
        <taxon>Flavobacteriales</taxon>
        <taxon>Flavobacteriaceae</taxon>
        <taxon>Gelidibacter</taxon>
    </lineage>
</organism>
<dbReference type="PANTHER" id="PTHR30572">
    <property type="entry name" value="MEMBRANE COMPONENT OF TRANSPORTER-RELATED"/>
    <property type="match status" value="1"/>
</dbReference>
<feature type="domain" description="ABC3 transporter permease C-terminal" evidence="7">
    <location>
        <begin position="673"/>
        <end position="787"/>
    </location>
</feature>
<keyword evidence="4 6" id="KW-1133">Transmembrane helix</keyword>